<feature type="compositionally biased region" description="Acidic residues" evidence="1">
    <location>
        <begin position="417"/>
        <end position="428"/>
    </location>
</feature>
<feature type="region of interest" description="Disordered" evidence="1">
    <location>
        <begin position="569"/>
        <end position="594"/>
    </location>
</feature>
<organism evidence="4 5">
    <name type="scientific">Edaphochlamys debaryana</name>
    <dbReference type="NCBI Taxonomy" id="47281"/>
    <lineage>
        <taxon>Eukaryota</taxon>
        <taxon>Viridiplantae</taxon>
        <taxon>Chlorophyta</taxon>
        <taxon>core chlorophytes</taxon>
        <taxon>Chlorophyceae</taxon>
        <taxon>CS clade</taxon>
        <taxon>Chlamydomonadales</taxon>
        <taxon>Chlamydomonadales incertae sedis</taxon>
        <taxon>Edaphochlamys</taxon>
    </lineage>
</organism>
<dbReference type="Pfam" id="PF01822">
    <property type="entry name" value="WSC"/>
    <property type="match status" value="1"/>
</dbReference>
<dbReference type="Proteomes" id="UP000612055">
    <property type="component" value="Unassembled WGS sequence"/>
</dbReference>
<protein>
    <recommendedName>
        <fullName evidence="3">WSC domain-containing protein</fullName>
    </recommendedName>
</protein>
<feature type="chain" id="PRO_5032570668" description="WSC domain-containing protein" evidence="2">
    <location>
        <begin position="30"/>
        <end position="696"/>
    </location>
</feature>
<evidence type="ECO:0000256" key="2">
    <source>
        <dbReference type="SAM" id="SignalP"/>
    </source>
</evidence>
<keyword evidence="2" id="KW-0732">Signal</keyword>
<dbReference type="EMBL" id="JAEHOE010000050">
    <property type="protein sequence ID" value="KAG2491776.1"/>
    <property type="molecule type" value="Genomic_DNA"/>
</dbReference>
<name>A0A835XX21_9CHLO</name>
<dbReference type="OrthoDB" id="538455at2759"/>
<sequence>MLRSYHGSSSVLAVGWAVCSLLLQATAAAAEGARQAAVSARSRGRQLHTTYTDPNNPDWQFASSRVFGGATLGDRITTLAGNDDAFLAHGAVRGVRLYSENAADGSAGEQYEAVYSLVAFLGDFPSPPGTRFVATEGEPASGRGGRSELDGRNASSGVRLAAIAFCCTPYSYIAAAALTYSDGSSRREYPYFFQDVYSMVTSSQIEVNITRWITTVALTRDAFSLVSTPVSQNIIFAMRYGMGRVGGTAAESLALTCGTPEGDGTLCSIVQATVAWTAGAAATSWGGSRVRVSTPEYVPFAAWLTQREPGLRAPASNGGGVNTPGWVLDLTAFALARKDMSWKKPGRNGVDLYIIDPYDTRYYDVQVKAALLAFIEMGGGVFVVGPDLSDWDASIPYVPVPAEGGAAGRRRSLRTGDDDDAEVEEEVKEGDLKGLALEGRGQAGGRERLPAGRLAAAKRRWLLTNTTYPVTSVTSTTGATLSTYPVAPAGSIIVSPDTLTNADTAVQLYIQYLRGQILMSQYDLKIAINSVAVGRATLSRTDPNNYDFYTWLNTTYSLGGPVYYLPPPPPPPPPPSIRPPPPRPPSPPPPPPPPALAAPLYQGCFADSSLVRALGVRLSADRAMALELCAGLARGSSLPYFGMQGILCFADLSLTRARSYGQLADPACATLCPGNAGQRCGLVSSSLVLLSIYRNS</sequence>
<evidence type="ECO:0000313" key="5">
    <source>
        <dbReference type="Proteomes" id="UP000612055"/>
    </source>
</evidence>
<dbReference type="PROSITE" id="PS51212">
    <property type="entry name" value="WSC"/>
    <property type="match status" value="1"/>
</dbReference>
<reference evidence="4" key="1">
    <citation type="journal article" date="2020" name="bioRxiv">
        <title>Comparative genomics of Chlamydomonas.</title>
        <authorList>
            <person name="Craig R.J."/>
            <person name="Hasan A.R."/>
            <person name="Ness R.W."/>
            <person name="Keightley P.D."/>
        </authorList>
    </citation>
    <scope>NUCLEOTIDE SEQUENCE</scope>
    <source>
        <strain evidence="4">CCAP 11/70</strain>
    </source>
</reference>
<dbReference type="InterPro" id="IPR002889">
    <property type="entry name" value="WSC_carb-bd"/>
</dbReference>
<keyword evidence="5" id="KW-1185">Reference proteome</keyword>
<evidence type="ECO:0000259" key="3">
    <source>
        <dbReference type="PROSITE" id="PS51212"/>
    </source>
</evidence>
<gene>
    <name evidence="4" type="ORF">HYH03_009936</name>
</gene>
<feature type="domain" description="WSC" evidence="3">
    <location>
        <begin position="598"/>
        <end position="696"/>
    </location>
</feature>
<evidence type="ECO:0000256" key="1">
    <source>
        <dbReference type="SAM" id="MobiDB-lite"/>
    </source>
</evidence>
<dbReference type="AlphaFoldDB" id="A0A835XX21"/>
<proteinExistence type="predicted"/>
<accession>A0A835XX21</accession>
<comment type="caution">
    <text evidence="4">The sequence shown here is derived from an EMBL/GenBank/DDBJ whole genome shotgun (WGS) entry which is preliminary data.</text>
</comment>
<feature type="signal peptide" evidence="2">
    <location>
        <begin position="1"/>
        <end position="29"/>
    </location>
</feature>
<evidence type="ECO:0000313" key="4">
    <source>
        <dbReference type="EMBL" id="KAG2491776.1"/>
    </source>
</evidence>
<feature type="region of interest" description="Disordered" evidence="1">
    <location>
        <begin position="405"/>
        <end position="428"/>
    </location>
</feature>